<reference evidence="7 8" key="1">
    <citation type="journal article" date="2021" name="Nat. Plants">
        <title>The Taxus genome provides insights into paclitaxel biosynthesis.</title>
        <authorList>
            <person name="Xiong X."/>
            <person name="Gou J."/>
            <person name="Liao Q."/>
            <person name="Li Y."/>
            <person name="Zhou Q."/>
            <person name="Bi G."/>
            <person name="Li C."/>
            <person name="Du R."/>
            <person name="Wang X."/>
            <person name="Sun T."/>
            <person name="Guo L."/>
            <person name="Liang H."/>
            <person name="Lu P."/>
            <person name="Wu Y."/>
            <person name="Zhang Z."/>
            <person name="Ro D.K."/>
            <person name="Shang Y."/>
            <person name="Huang S."/>
            <person name="Yan J."/>
        </authorList>
    </citation>
    <scope>NUCLEOTIDE SEQUENCE [LARGE SCALE GENOMIC DNA]</scope>
    <source>
        <strain evidence="7">Ta-2019</strain>
    </source>
</reference>
<dbReference type="GO" id="GO:0080043">
    <property type="term" value="F:quercetin 3-O-glucosyltransferase activity"/>
    <property type="evidence" value="ECO:0007669"/>
    <property type="project" value="TreeGrafter"/>
</dbReference>
<dbReference type="AlphaFoldDB" id="A0AA38FNF4"/>
<dbReference type="PROSITE" id="PS00375">
    <property type="entry name" value="UDPGT"/>
    <property type="match status" value="1"/>
</dbReference>
<evidence type="ECO:0000256" key="3">
    <source>
        <dbReference type="ARBA" id="ARBA00022679"/>
    </source>
</evidence>
<evidence type="ECO:0000256" key="1">
    <source>
        <dbReference type="ARBA" id="ARBA00009995"/>
    </source>
</evidence>
<dbReference type="EMBL" id="JAHRHJ020000007">
    <property type="protein sequence ID" value="KAH9307212.1"/>
    <property type="molecule type" value="Genomic_DNA"/>
</dbReference>
<evidence type="ECO:0000313" key="7">
    <source>
        <dbReference type="EMBL" id="KAH9307212.1"/>
    </source>
</evidence>
<dbReference type="GO" id="GO:0102970">
    <property type="term" value="F:7-deoxyloganetic acid glucosyltransferase activity"/>
    <property type="evidence" value="ECO:0007669"/>
    <property type="project" value="UniProtKB-EC"/>
</dbReference>
<dbReference type="CDD" id="cd03784">
    <property type="entry name" value="GT1_Gtf-like"/>
    <property type="match status" value="1"/>
</dbReference>
<evidence type="ECO:0000256" key="5">
    <source>
        <dbReference type="RuleBase" id="RU003718"/>
    </source>
</evidence>
<evidence type="ECO:0000256" key="6">
    <source>
        <dbReference type="RuleBase" id="RU362057"/>
    </source>
</evidence>
<protein>
    <recommendedName>
        <fullName evidence="6">Glycosyltransferase</fullName>
        <ecNumber evidence="6">2.4.1.-</ecNumber>
    </recommendedName>
</protein>
<dbReference type="GO" id="GO:0080044">
    <property type="term" value="F:quercetin 7-O-glucosyltransferase activity"/>
    <property type="evidence" value="ECO:0007669"/>
    <property type="project" value="TreeGrafter"/>
</dbReference>
<name>A0AA38FNF4_TAXCH</name>
<dbReference type="PANTHER" id="PTHR11926">
    <property type="entry name" value="GLUCOSYL/GLUCURONOSYL TRANSFERASES"/>
    <property type="match status" value="1"/>
</dbReference>
<dbReference type="Proteomes" id="UP000824469">
    <property type="component" value="Unassembled WGS sequence"/>
</dbReference>
<evidence type="ECO:0000256" key="2">
    <source>
        <dbReference type="ARBA" id="ARBA00022676"/>
    </source>
</evidence>
<dbReference type="FunFam" id="3.40.50.2000:FF:000065">
    <property type="entry name" value="Glycosyltransferase"/>
    <property type="match status" value="1"/>
</dbReference>
<dbReference type="InterPro" id="IPR002213">
    <property type="entry name" value="UDP_glucos_trans"/>
</dbReference>
<sequence length="469" mass="53199">MATLNRPHALLLPFPSQGHVNPMMQLSNILFSRGYYITFVNTEYIHDRMLKSESTNFKADFRFETIPDGIPPELSRTHNQLDEICKSLVDNCPAHLEKVVNKLKENPDVPPLTCIVYGSFMSWAQKTANRLGIPGIAFWTPSACGSYIYLSASLLVENGYIPLKDKSYLTNGYMEEEISCIPGMPLLRMKDVPSFFYDASRYIFEFLITQTQASMTADFMLINTFDELEEPVMQALRARFPVYGIGPLLEAEQQNGLSNSFASLWTEEKSCMQWLDDQELGSVVYVCFGSITVMSDQELVEFAWGLEGSKQPFLWVIRPDLIHGTSAKLPTEFVEKVKGRSFFASWAPQLEVLFHPSVGGFLTHSGWNSTLESICAGVPMICWPFFADQQINRTYVSQIWKIGIAMNDVVERREVEEMVKRLMIGKEAEEMKRRVGELRDASIRAVSKGGSSYNNLEKALLKMQGKNRI</sequence>
<comment type="catalytic activity">
    <reaction evidence="4">
        <text>7-deoxyloganetate + UDP-alpha-D-glucose = 7-deoxyloganate + UDP + H(+)</text>
        <dbReference type="Rhea" id="RHEA:39895"/>
        <dbReference type="ChEBI" id="CHEBI:15378"/>
        <dbReference type="ChEBI" id="CHEBI:58223"/>
        <dbReference type="ChEBI" id="CHEBI:58885"/>
        <dbReference type="ChEBI" id="CHEBI:76844"/>
        <dbReference type="ChEBI" id="CHEBI:76846"/>
        <dbReference type="EC" id="2.4.1.323"/>
    </reaction>
</comment>
<keyword evidence="2 5" id="KW-0328">Glycosyltransferase</keyword>
<keyword evidence="8" id="KW-1185">Reference proteome</keyword>
<dbReference type="PANTHER" id="PTHR11926:SF774">
    <property type="entry name" value="UDP-GLYCOSYLTRANSFERASE 85A1-RELATED"/>
    <property type="match status" value="1"/>
</dbReference>
<dbReference type="EC" id="2.4.1.-" evidence="6"/>
<comment type="caution">
    <text evidence="7">The sequence shown here is derived from an EMBL/GenBank/DDBJ whole genome shotgun (WGS) entry which is preliminary data.</text>
</comment>
<dbReference type="Pfam" id="PF00201">
    <property type="entry name" value="UDPGT"/>
    <property type="match status" value="1"/>
</dbReference>
<dbReference type="InterPro" id="IPR035595">
    <property type="entry name" value="UDP_glycos_trans_CS"/>
</dbReference>
<organism evidence="7 8">
    <name type="scientific">Taxus chinensis</name>
    <name type="common">Chinese yew</name>
    <name type="synonym">Taxus wallichiana var. chinensis</name>
    <dbReference type="NCBI Taxonomy" id="29808"/>
    <lineage>
        <taxon>Eukaryota</taxon>
        <taxon>Viridiplantae</taxon>
        <taxon>Streptophyta</taxon>
        <taxon>Embryophyta</taxon>
        <taxon>Tracheophyta</taxon>
        <taxon>Spermatophyta</taxon>
        <taxon>Pinopsida</taxon>
        <taxon>Pinidae</taxon>
        <taxon>Conifers II</taxon>
        <taxon>Cupressales</taxon>
        <taxon>Taxaceae</taxon>
        <taxon>Taxus</taxon>
    </lineage>
</organism>
<accession>A0AA38FNF4</accession>
<keyword evidence="3 5" id="KW-0808">Transferase</keyword>
<proteinExistence type="inferred from homology"/>
<gene>
    <name evidence="7" type="ORF">KI387_035123</name>
</gene>
<comment type="similarity">
    <text evidence="1 5">Belongs to the UDP-glycosyltransferase family.</text>
</comment>
<dbReference type="SUPFAM" id="SSF53756">
    <property type="entry name" value="UDP-Glycosyltransferase/glycogen phosphorylase"/>
    <property type="match status" value="1"/>
</dbReference>
<evidence type="ECO:0000256" key="4">
    <source>
        <dbReference type="ARBA" id="ARBA00051827"/>
    </source>
</evidence>
<dbReference type="OMA" id="ITILCES"/>
<dbReference type="FunFam" id="3.40.50.2000:FF:000040">
    <property type="entry name" value="UDP-glycosyltransferase 76C1"/>
    <property type="match status" value="1"/>
</dbReference>
<evidence type="ECO:0000313" key="8">
    <source>
        <dbReference type="Proteomes" id="UP000824469"/>
    </source>
</evidence>
<dbReference type="Gene3D" id="3.40.50.2000">
    <property type="entry name" value="Glycogen Phosphorylase B"/>
    <property type="match status" value="2"/>
</dbReference>